<gene>
    <name evidence="3" type="ORF">KYE46_11415</name>
</gene>
<dbReference type="Pfam" id="PF13116">
    <property type="entry name" value="YhdP"/>
    <property type="match status" value="1"/>
</dbReference>
<keyword evidence="1" id="KW-0812">Transmembrane</keyword>
<dbReference type="RefSeq" id="WP_219000740.1">
    <property type="nucleotide sequence ID" value="NZ_CP079194.1"/>
</dbReference>
<organism evidence="3 4">
    <name type="scientific">Gymnodinialimonas ceratoperidinii</name>
    <dbReference type="NCBI Taxonomy" id="2856823"/>
    <lineage>
        <taxon>Bacteria</taxon>
        <taxon>Pseudomonadati</taxon>
        <taxon>Pseudomonadota</taxon>
        <taxon>Alphaproteobacteria</taxon>
        <taxon>Rhodobacterales</taxon>
        <taxon>Paracoccaceae</taxon>
        <taxon>Gymnodinialimonas</taxon>
    </lineage>
</organism>
<evidence type="ECO:0000259" key="2">
    <source>
        <dbReference type="Pfam" id="PF13116"/>
    </source>
</evidence>
<feature type="domain" description="YhdP central" evidence="2">
    <location>
        <begin position="352"/>
        <end position="801"/>
    </location>
</feature>
<feature type="transmembrane region" description="Helical" evidence="1">
    <location>
        <begin position="18"/>
        <end position="36"/>
    </location>
</feature>
<dbReference type="InterPro" id="IPR025263">
    <property type="entry name" value="YhdP_central"/>
</dbReference>
<keyword evidence="4" id="KW-1185">Reference proteome</keyword>
<reference evidence="3 4" key="1">
    <citation type="submission" date="2021-07" db="EMBL/GenBank/DDBJ databases">
        <title>A novel Jannaschia species isolated from marine dinoflagellate Ceratoperidinium margalefii.</title>
        <authorList>
            <person name="Jiang Y."/>
            <person name="Li Z."/>
        </authorList>
    </citation>
    <scope>NUCLEOTIDE SEQUENCE [LARGE SCALE GENOMIC DNA]</scope>
    <source>
        <strain evidence="3 4">J12C1-MA-4</strain>
    </source>
</reference>
<sequence length="1091" mass="114513">MDESDVGQGRDRQRRGRVVLLALAAVVLLALGAVWLRLTVAPMSLPDGVQARVEARINGSMALGDVSVGDMVLALPQGGRAPALEFRDVVMTTEGGEERAAFPVLRLRLAPGPLAMGQMRIQRIVVVGAGLNLTRSADGRMELDFAGQRAEERAERTIVETLALLDLMFMRDVFAGLEEVRGEGMQVSLSDAETGRDMRLHGAEVSLTRDDGQMQLQIDGEIAGSRDALLSVTVARDTRRGLTEVAMAFDTLAARDLAALSPALAWLDLMRAPIDGELTAAMGDDGALGALGGWLEIGAGQLTLPGAEAPLPFNAMEARLTFDPDTRRAVFEQLMISADQLSFEARGHADVTGQGSVFTGQFSLQNIVANPEGMYDTPVEVDGAALDLRLSLGEAVGVEVGQATVYDGDLRLSAHGRAVAAPDGLSLSFDASLDEADVAAILSYWPATAIPNTRWWVEDRMLAGTATGADLAFRLQPGEAPVHELSFDFSGADLIALPAGPPIRNAAGFVRLENDHLWVTLDRGEVSAEGQGAVALGGSRMEIADVSVPGPLATFDLSIAGTVPDLMHVLAGPPFAVLDVSGYTPDEIGEGRITAEASLATELIARTEATGLDGMDIDASGIVTGYRATELIPDRTLTSERMTVTMTSEQLSVGGRGALDGVPVTGQWRVLLDADAPPGSVVEARAVVDRAALTTFGVDLPEWLISGQGAADLTVSLRADQPAELQVRSDLDGIALAIPPLAWRMPAERTGDLRAEITLGPQPEVRSLTLDGAGLSLEGAVTLTEDGFLNRFSAGRFRLGQWLDVQGGLVGRGDGAPAIEVSGGVLDFRTMPSLLGAGGSGDTESVGPLSVVLDRMQITEGIALTDLRADLDGGSGSGQFRGQVNGGATVNGQLVPSANGPSVRMQSGDGGAVLRSAGIFENMHGGAFDLILAARAESGQYDGRLTIDGPRLRDAPVMAELLNLISVVGLLEQLSGDGINLGEINGAFRITPSAITVQEGTAVGPSMGISMDGVYDVASGRYEMQGVVSPFYIVNGLFGALFATRREGLFGFNYRLIGDSEDTRVTVNPLSILTPGIFREIFRAPPPDFSN</sequence>
<dbReference type="AlphaFoldDB" id="A0A8F6Y937"/>
<evidence type="ECO:0000313" key="3">
    <source>
        <dbReference type="EMBL" id="QXT38544.1"/>
    </source>
</evidence>
<dbReference type="Proteomes" id="UP000825009">
    <property type="component" value="Chromosome"/>
</dbReference>
<keyword evidence="1" id="KW-0472">Membrane</keyword>
<evidence type="ECO:0000256" key="1">
    <source>
        <dbReference type="SAM" id="Phobius"/>
    </source>
</evidence>
<keyword evidence="1" id="KW-1133">Transmembrane helix</keyword>
<accession>A0A8F6Y937</accession>
<proteinExistence type="predicted"/>
<protein>
    <recommendedName>
        <fullName evidence="2">YhdP central domain-containing protein</fullName>
    </recommendedName>
</protein>
<name>A0A8F6Y937_9RHOB</name>
<dbReference type="KEGG" id="gce:KYE46_11415"/>
<dbReference type="EMBL" id="CP079194">
    <property type="protein sequence ID" value="QXT38544.1"/>
    <property type="molecule type" value="Genomic_DNA"/>
</dbReference>
<evidence type="ECO:0000313" key="4">
    <source>
        <dbReference type="Proteomes" id="UP000825009"/>
    </source>
</evidence>